<dbReference type="Proteomes" id="UP000319801">
    <property type="component" value="Unassembled WGS sequence"/>
</dbReference>
<feature type="compositionally biased region" description="Basic and acidic residues" evidence="1">
    <location>
        <begin position="95"/>
        <end position="109"/>
    </location>
</feature>
<comment type="caution">
    <text evidence="2">The sequence shown here is derived from an EMBL/GenBank/DDBJ whole genome shotgun (WGS) entry which is preliminary data.</text>
</comment>
<proteinExistence type="predicted"/>
<dbReference type="EMBL" id="VCAZ01000085">
    <property type="protein sequence ID" value="TSQ46614.1"/>
    <property type="molecule type" value="Genomic_DNA"/>
</dbReference>
<organism evidence="2 3">
    <name type="scientific">Bagarius yarrelli</name>
    <name type="common">Goonch</name>
    <name type="synonym">Bagrus yarrelli</name>
    <dbReference type="NCBI Taxonomy" id="175774"/>
    <lineage>
        <taxon>Eukaryota</taxon>
        <taxon>Metazoa</taxon>
        <taxon>Chordata</taxon>
        <taxon>Craniata</taxon>
        <taxon>Vertebrata</taxon>
        <taxon>Euteleostomi</taxon>
        <taxon>Actinopterygii</taxon>
        <taxon>Neopterygii</taxon>
        <taxon>Teleostei</taxon>
        <taxon>Ostariophysi</taxon>
        <taxon>Siluriformes</taxon>
        <taxon>Sisoridae</taxon>
        <taxon>Sisorinae</taxon>
        <taxon>Bagarius</taxon>
    </lineage>
</organism>
<evidence type="ECO:0000313" key="2">
    <source>
        <dbReference type="EMBL" id="TSQ46614.1"/>
    </source>
</evidence>
<accession>A0A556UZW8</accession>
<evidence type="ECO:0000256" key="1">
    <source>
        <dbReference type="SAM" id="MobiDB-lite"/>
    </source>
</evidence>
<dbReference type="AlphaFoldDB" id="A0A556UZW8"/>
<protein>
    <submittedName>
        <fullName evidence="2">Uncharacterized protein</fullName>
    </submittedName>
</protein>
<evidence type="ECO:0000313" key="3">
    <source>
        <dbReference type="Proteomes" id="UP000319801"/>
    </source>
</evidence>
<name>A0A556UZW8_BAGYA</name>
<feature type="compositionally biased region" description="Basic and acidic residues" evidence="1">
    <location>
        <begin position="117"/>
        <end position="135"/>
    </location>
</feature>
<keyword evidence="3" id="KW-1185">Reference proteome</keyword>
<sequence length="156" mass="17294">MNCGKQIGPCQEIDHRSYQGAKTFGHGQLPHNVSNIVAGAKTAPQIAAPVIPGSDKALWGCLIASRQGPKQSEALLEAPWFFPLRRGLLFATPQRDTEPRRVDRPEEKWPPLPSADGAHREADHEGRGKRIENGRRLPFPSITKENGSNFICRRLD</sequence>
<gene>
    <name evidence="2" type="ORF">Baya_11324</name>
</gene>
<reference evidence="2 3" key="1">
    <citation type="journal article" date="2019" name="Genome Biol. Evol.">
        <title>Whole-Genome Sequencing of the Giant Devil Catfish, Bagarius yarrelli.</title>
        <authorList>
            <person name="Jiang W."/>
            <person name="Lv Y."/>
            <person name="Cheng L."/>
            <person name="Yang K."/>
            <person name="Chao B."/>
            <person name="Wang X."/>
            <person name="Li Y."/>
            <person name="Pan X."/>
            <person name="You X."/>
            <person name="Zhang Y."/>
            <person name="Yang J."/>
            <person name="Li J."/>
            <person name="Zhang X."/>
            <person name="Liu S."/>
            <person name="Sun C."/>
            <person name="Yang J."/>
            <person name="Shi Q."/>
        </authorList>
    </citation>
    <scope>NUCLEOTIDE SEQUENCE [LARGE SCALE GENOMIC DNA]</scope>
    <source>
        <strain evidence="2">JWS20170419001</strain>
        <tissue evidence="2">Muscle</tissue>
    </source>
</reference>
<feature type="region of interest" description="Disordered" evidence="1">
    <location>
        <begin position="93"/>
        <end position="142"/>
    </location>
</feature>